<dbReference type="Proteomes" id="UP000054937">
    <property type="component" value="Unassembled WGS sequence"/>
</dbReference>
<organism evidence="3 4">
    <name type="scientific">Pseudocohnilembus persalinus</name>
    <name type="common">Ciliate</name>
    <dbReference type="NCBI Taxonomy" id="266149"/>
    <lineage>
        <taxon>Eukaryota</taxon>
        <taxon>Sar</taxon>
        <taxon>Alveolata</taxon>
        <taxon>Ciliophora</taxon>
        <taxon>Intramacronucleata</taxon>
        <taxon>Oligohymenophorea</taxon>
        <taxon>Scuticociliatia</taxon>
        <taxon>Philasterida</taxon>
        <taxon>Pseudocohnilembidae</taxon>
        <taxon>Pseudocohnilembus</taxon>
    </lineage>
</organism>
<dbReference type="AlphaFoldDB" id="A0A0V0QKH0"/>
<accession>A0A0V0QKH0</accession>
<feature type="coiled-coil region" evidence="1">
    <location>
        <begin position="72"/>
        <end position="227"/>
    </location>
</feature>
<feature type="region of interest" description="Disordered" evidence="2">
    <location>
        <begin position="1"/>
        <end position="22"/>
    </location>
</feature>
<keyword evidence="1" id="KW-0175">Coiled coil</keyword>
<evidence type="ECO:0000256" key="1">
    <source>
        <dbReference type="SAM" id="Coils"/>
    </source>
</evidence>
<reference evidence="3 4" key="1">
    <citation type="journal article" date="2015" name="Sci. Rep.">
        <title>Genome of the facultative scuticociliatosis pathogen Pseudocohnilembus persalinus provides insight into its virulence through horizontal gene transfer.</title>
        <authorList>
            <person name="Xiong J."/>
            <person name="Wang G."/>
            <person name="Cheng J."/>
            <person name="Tian M."/>
            <person name="Pan X."/>
            <person name="Warren A."/>
            <person name="Jiang C."/>
            <person name="Yuan D."/>
            <person name="Miao W."/>
        </authorList>
    </citation>
    <scope>NUCLEOTIDE SEQUENCE [LARGE SCALE GENOMIC DNA]</scope>
    <source>
        <strain evidence="3">36N120E</strain>
    </source>
</reference>
<evidence type="ECO:0000313" key="4">
    <source>
        <dbReference type="Proteomes" id="UP000054937"/>
    </source>
</evidence>
<evidence type="ECO:0000256" key="2">
    <source>
        <dbReference type="SAM" id="MobiDB-lite"/>
    </source>
</evidence>
<sequence length="437" mass="52600">MENNSDLASQDGKQLHYQVEQEDEDLKYNQEEKQQYGENIVENAENQMRRIKERRQLPSQKDELIQYLATRLQQAEDSITDIQEVVIQEKEQKEQLIQELNEKSEQLKLLLEQENQTLAQKVGAQLKQTLDKAIEQKVMAEMQIDEYKRQMIEREYMIRELEDQNFGLRDDLKQMKIDFEQVLKENQDQKMIEMELKNENENQKQELKKKEDHILNIEEELRDTKAIIDKLGDVRNVLNRLEVEKEYKEKMRDQNRLISLFKNYDGTNQQQGLNPTYDLQYDRNLNKQFDKQQGDQQYSQQQGQFNYERIQQPSQNDHQNFLLQQQLKLQSQSNKNNNYNYDNDIYGLGKKEQSKQNNNFRQSIGQQFQDKDDEDFWYTGGSNEQQKNDINENFLDNLGQNKFQDQSIQQQQEQQYDENQLENVYNRSNIYSNGDQY</sequence>
<name>A0A0V0QKH0_PSEPJ</name>
<keyword evidence="4" id="KW-1185">Reference proteome</keyword>
<evidence type="ECO:0000313" key="3">
    <source>
        <dbReference type="EMBL" id="KRX02674.1"/>
    </source>
</evidence>
<dbReference type="EMBL" id="LDAU01000154">
    <property type="protein sequence ID" value="KRX02674.1"/>
    <property type="molecule type" value="Genomic_DNA"/>
</dbReference>
<gene>
    <name evidence="3" type="ORF">PPERSA_12014</name>
</gene>
<protein>
    <submittedName>
        <fullName evidence="3">Uncharacterized protein</fullName>
    </submittedName>
</protein>
<dbReference type="InParanoid" id="A0A0V0QKH0"/>
<feature type="compositionally biased region" description="Polar residues" evidence="2">
    <location>
        <begin position="1"/>
        <end position="12"/>
    </location>
</feature>
<proteinExistence type="predicted"/>
<comment type="caution">
    <text evidence="3">The sequence shown here is derived from an EMBL/GenBank/DDBJ whole genome shotgun (WGS) entry which is preliminary data.</text>
</comment>
<dbReference type="OMA" id="EMQIDEY"/>